<evidence type="ECO:0000313" key="3">
    <source>
        <dbReference type="Proteomes" id="UP000293475"/>
    </source>
</evidence>
<gene>
    <name evidence="2" type="ORF">MCC10004_0547</name>
</gene>
<feature type="compositionally biased region" description="Low complexity" evidence="1">
    <location>
        <begin position="101"/>
        <end position="110"/>
    </location>
</feature>
<dbReference type="AlphaFoldDB" id="A0A4R0SHR2"/>
<feature type="compositionally biased region" description="Basic residues" evidence="1">
    <location>
        <begin position="75"/>
        <end position="87"/>
    </location>
</feature>
<organism evidence="2 3">
    <name type="scientific">Bifidobacterium longum subsp. longum</name>
    <dbReference type="NCBI Taxonomy" id="1679"/>
    <lineage>
        <taxon>Bacteria</taxon>
        <taxon>Bacillati</taxon>
        <taxon>Actinomycetota</taxon>
        <taxon>Actinomycetes</taxon>
        <taxon>Bifidobacteriales</taxon>
        <taxon>Bifidobacteriaceae</taxon>
        <taxon>Bifidobacterium</taxon>
    </lineage>
</organism>
<feature type="region of interest" description="Disordered" evidence="1">
    <location>
        <begin position="1"/>
        <end position="135"/>
    </location>
</feature>
<sequence length="197" mass="21978">MTPYPTTSDQKTTGKQTGGAIHKPAAPPSHSRQEQVTSIKDGRTPNPCPPEPRQRGDGCQPKPWTWKHTAISIRTVRHGRRRARHPRRTDETGTRSDRHQPSPSSSPSASICRQRQRHPRTGMETASIQPSRDDDVARVPASIFVFPPDRFLGAPCHGARRDVNGPRDPCGAPRVPLTPRRAPRQRAVVTNRKGKRR</sequence>
<dbReference type="EMBL" id="SHPO01000010">
    <property type="protein sequence ID" value="TCD78664.1"/>
    <property type="molecule type" value="Genomic_DNA"/>
</dbReference>
<feature type="compositionally biased region" description="Basic and acidic residues" evidence="1">
    <location>
        <begin position="88"/>
        <end position="100"/>
    </location>
</feature>
<evidence type="ECO:0000313" key="2">
    <source>
        <dbReference type="EMBL" id="TCD78664.1"/>
    </source>
</evidence>
<name>A0A4R0SHR2_BIFLL</name>
<evidence type="ECO:0000256" key="1">
    <source>
        <dbReference type="SAM" id="MobiDB-lite"/>
    </source>
</evidence>
<proteinExistence type="predicted"/>
<accession>A0A4R0SHR2</accession>
<reference evidence="2 3" key="1">
    <citation type="journal article" date="2018" name="Sci. Rep.">
        <title>Genomic diversity and distribution of Bifidobacterium longum subsp. longum across the human lifespan.</title>
        <authorList>
            <person name="Odamaki T."/>
            <person name="Bottacini F."/>
            <person name="Kato K."/>
            <person name="Mitsuyama E."/>
            <person name="Yoshida K."/>
            <person name="Horigome A."/>
            <person name="Xiao J.Z."/>
            <person name="van Sinderen D."/>
        </authorList>
    </citation>
    <scope>NUCLEOTIDE SEQUENCE [LARGE SCALE GENOMIC DNA]</scope>
    <source>
        <strain evidence="2 3">MCC10004</strain>
    </source>
</reference>
<feature type="compositionally biased region" description="Polar residues" evidence="1">
    <location>
        <begin position="1"/>
        <end position="15"/>
    </location>
</feature>
<comment type="caution">
    <text evidence="2">The sequence shown here is derived from an EMBL/GenBank/DDBJ whole genome shotgun (WGS) entry which is preliminary data.</text>
</comment>
<feature type="region of interest" description="Disordered" evidence="1">
    <location>
        <begin position="147"/>
        <end position="197"/>
    </location>
</feature>
<dbReference type="Proteomes" id="UP000293475">
    <property type="component" value="Unassembled WGS sequence"/>
</dbReference>
<protein>
    <submittedName>
        <fullName evidence="2">Uncharacterized protein</fullName>
    </submittedName>
</protein>